<dbReference type="InterPro" id="IPR025150">
    <property type="entry name" value="GH123_cat"/>
</dbReference>
<feature type="domain" description="Glycoside hydrolase 123 N-terminal" evidence="2">
    <location>
        <begin position="48"/>
        <end position="163"/>
    </location>
</feature>
<name>A0ABT0PMQ5_9FLAO</name>
<dbReference type="RefSeq" id="WP_249655819.1">
    <property type="nucleotide sequence ID" value="NZ_JAMFMA010000001.1"/>
</dbReference>
<dbReference type="Pfam" id="PF22680">
    <property type="entry name" value="Glyco_hydro_123_N_2"/>
    <property type="match status" value="1"/>
</dbReference>
<accession>A0ABT0PMQ5</accession>
<dbReference type="Pfam" id="PF13320">
    <property type="entry name" value="GH123_cat"/>
    <property type="match status" value="1"/>
</dbReference>
<reference evidence="3 4" key="1">
    <citation type="submission" date="2022-05" db="EMBL/GenBank/DDBJ databases">
        <authorList>
            <person name="Park J.-S."/>
        </authorList>
    </citation>
    <scope>NUCLEOTIDE SEQUENCE [LARGE SCALE GENOMIC DNA]</scope>
    <source>
        <strain evidence="3 4">2012CJ35-5</strain>
    </source>
</reference>
<feature type="domain" description="Glycoside hydrolase 123 catalytic" evidence="1">
    <location>
        <begin position="210"/>
        <end position="523"/>
    </location>
</feature>
<comment type="caution">
    <text evidence="3">The sequence shown here is derived from an EMBL/GenBank/DDBJ whole genome shotgun (WGS) entry which is preliminary data.</text>
</comment>
<evidence type="ECO:0000313" key="4">
    <source>
        <dbReference type="Proteomes" id="UP001203607"/>
    </source>
</evidence>
<evidence type="ECO:0000259" key="1">
    <source>
        <dbReference type="Pfam" id="PF13320"/>
    </source>
</evidence>
<dbReference type="Proteomes" id="UP001203607">
    <property type="component" value="Unassembled WGS sequence"/>
</dbReference>
<keyword evidence="4" id="KW-1185">Reference proteome</keyword>
<evidence type="ECO:0000313" key="3">
    <source>
        <dbReference type="EMBL" id="MCL6272633.1"/>
    </source>
</evidence>
<protein>
    <submittedName>
        <fullName evidence="3">DUF4091 domain-containing protein</fullName>
    </submittedName>
</protein>
<organism evidence="3 4">
    <name type="scientific">Flagellimonas spongiicola</name>
    <dbReference type="NCBI Taxonomy" id="2942208"/>
    <lineage>
        <taxon>Bacteria</taxon>
        <taxon>Pseudomonadati</taxon>
        <taxon>Bacteroidota</taxon>
        <taxon>Flavobacteriia</taxon>
        <taxon>Flavobacteriales</taxon>
        <taxon>Flavobacteriaceae</taxon>
        <taxon>Flagellimonas</taxon>
    </lineage>
</organism>
<gene>
    <name evidence="3" type="ORF">M3P19_01365</name>
</gene>
<dbReference type="EMBL" id="JAMFMA010000001">
    <property type="protein sequence ID" value="MCL6272633.1"/>
    <property type="molecule type" value="Genomic_DNA"/>
</dbReference>
<evidence type="ECO:0000259" key="2">
    <source>
        <dbReference type="Pfam" id="PF22680"/>
    </source>
</evidence>
<sequence>MNLNFVKVLIILVTLCSIGCHQNTPSIIFEYVDPLEKVLPDNGYFKETNAHADVARGEHASFQFVVRSNDDIKNLSLEITPPEKHGTELLEIQKGFVEFVKVGRTNPDPSKDIIKSNSGYFPDPIIYKSSTDVPFSTSQPIWVSVKIPEDAETGMYIGQLKITGEIQGSEFTQTKPFSVEVFKPVITKTSLLVTNWFALGNLDYLNDNESVEAYSETYWELSRVLAKTLADYRQNVAMLSPLQHTEFTYENGNWQFDFTNFNALVELFIEEGVIGTLEGGHLGTRLEGWDGPFGLNVPVFGDDSKKLETKSINESGVREFYAAFLPALMQNIRAKGWEDIYLQHIADEPITSNADSYIEISDFLKSIEPNLKVIEACHTAQLKGRVDVWVPQMNFLNEDLDFYKERQEQGEDAWFYTCLAPKGEYANRFIELPLIKTRLLHWVNHKYGIPGYLHWGFNFWKTGSGIATAGNPYEDASGMIVSSGNVLPGGDCWIAYPGKGTIYPSIRLEAMRDGIVDYELLKMYQEKFPEAAKELVGTTVYNFEHYDTNIGDFRKKRRIILEALSQ</sequence>
<dbReference type="InterPro" id="IPR053850">
    <property type="entry name" value="Glyco_hydro_123_N_2"/>
</dbReference>
<proteinExistence type="predicted"/>